<dbReference type="Pfam" id="PF10103">
    <property type="entry name" value="Zincin_2"/>
    <property type="match status" value="1"/>
</dbReference>
<gene>
    <name evidence="1" type="ORF">METZ01_LOCUS13298</name>
</gene>
<dbReference type="SUPFAM" id="SSF55486">
    <property type="entry name" value="Metalloproteases ('zincins'), catalytic domain"/>
    <property type="match status" value="1"/>
</dbReference>
<dbReference type="AlphaFoldDB" id="A0A381P1R7"/>
<dbReference type="InterPro" id="IPR018766">
    <property type="entry name" value="Zinicin_2"/>
</dbReference>
<evidence type="ECO:0000313" key="1">
    <source>
        <dbReference type="EMBL" id="SUZ60444.1"/>
    </source>
</evidence>
<reference evidence="1" key="1">
    <citation type="submission" date="2018-05" db="EMBL/GenBank/DDBJ databases">
        <authorList>
            <person name="Lanie J.A."/>
            <person name="Ng W.-L."/>
            <person name="Kazmierczak K.M."/>
            <person name="Andrzejewski T.M."/>
            <person name="Davidsen T.M."/>
            <person name="Wayne K.J."/>
            <person name="Tettelin H."/>
            <person name="Glass J.I."/>
            <person name="Rusch D."/>
            <person name="Podicherti R."/>
            <person name="Tsui H.-C.T."/>
            <person name="Winkler M.E."/>
        </authorList>
    </citation>
    <scope>NUCLEOTIDE SEQUENCE</scope>
</reference>
<dbReference type="Gene3D" id="1.20.150.30">
    <property type="entry name" value="Zincin-like metallopeptidase, N-terminal domain"/>
    <property type="match status" value="1"/>
</dbReference>
<proteinExistence type="predicted"/>
<dbReference type="InterPro" id="IPR022454">
    <property type="entry name" value="CHP03883_F420-assoc"/>
</dbReference>
<dbReference type="PANTHER" id="PTHR39420">
    <property type="match status" value="1"/>
</dbReference>
<organism evidence="1">
    <name type="scientific">marine metagenome</name>
    <dbReference type="NCBI Taxonomy" id="408172"/>
    <lineage>
        <taxon>unclassified sequences</taxon>
        <taxon>metagenomes</taxon>
        <taxon>ecological metagenomes</taxon>
    </lineage>
</organism>
<dbReference type="NCBIfam" id="TIGR03883">
    <property type="entry name" value="DUF2342_F420"/>
    <property type="match status" value="1"/>
</dbReference>
<dbReference type="NCBIfam" id="TIGR03624">
    <property type="entry name" value="putative hydrolase"/>
    <property type="match status" value="1"/>
</dbReference>
<protein>
    <submittedName>
        <fullName evidence="1">Uncharacterized protein</fullName>
    </submittedName>
</protein>
<dbReference type="InterPro" id="IPR042271">
    <property type="entry name" value="Zinicin_2_N"/>
</dbReference>
<accession>A0A381P1R7</accession>
<dbReference type="PANTHER" id="PTHR39420:SF2">
    <property type="entry name" value="HYDROLASE"/>
    <property type="match status" value="1"/>
</dbReference>
<name>A0A381P1R7_9ZZZZ</name>
<sequence length="383" mass="40962">MGGSGGQDPARQMAMAVASEGTSEPNVEPVVRMEYESLVRVAELNVADRTGLTVSRSGTLGVRPVTRAGWASASVDAYRPYLARMTEVPDDPATGLSAFGPGGIEVVSGDPDDPTTHPSADWLSGLVAAMAPLMASVTTGTMVGRLAIRNLGSYDLPIPREGDEILVVAPNVAAFADDWSLPAEDLRLWICLHEVAHHAVLGVPHLRAVLVDLLSRHAGAFRNDPSELQERLGDVDLSGGPEALARLHEVLDPEMVLGAVRSPEQEELLPRLEALVALVIGYVDHVMDDVGGTLIGSYRQVTEAVRRRRVGTGEADRFVERILGLDLTQEQVDRGTAFVDGVVDRNGADGLARLWSDKRHLPTPAEVDAPGLWLARIDLPENG</sequence>
<dbReference type="EMBL" id="UINC01000743">
    <property type="protein sequence ID" value="SUZ60444.1"/>
    <property type="molecule type" value="Genomic_DNA"/>
</dbReference>